<dbReference type="EMBL" id="JARXHW010000013">
    <property type="protein sequence ID" value="MDQ8207332.1"/>
    <property type="molecule type" value="Genomic_DNA"/>
</dbReference>
<evidence type="ECO:0000313" key="1">
    <source>
        <dbReference type="EMBL" id="MDQ8207332.1"/>
    </source>
</evidence>
<gene>
    <name evidence="1" type="ORF">QEH52_07420</name>
</gene>
<sequence>MKKTFPLTHPRIKPERLVESTRAEVNKYLKRERKKKLPEGKDFWDFDCKVGISAESAEVVHLSALSQAIGQALTEGGETVYVEVIAKAKARQKKASQPED</sequence>
<comment type="caution">
    <text evidence="1">The sequence shown here is derived from an EMBL/GenBank/DDBJ whole genome shotgun (WGS) entry which is preliminary data.</text>
</comment>
<evidence type="ECO:0000313" key="2">
    <source>
        <dbReference type="Proteomes" id="UP001225316"/>
    </source>
</evidence>
<accession>A0ABU1AUL7</accession>
<dbReference type="Pfam" id="PF19669">
    <property type="entry name" value="DUF6172"/>
    <property type="match status" value="1"/>
</dbReference>
<dbReference type="InterPro" id="IPR046170">
    <property type="entry name" value="DUF6172"/>
</dbReference>
<dbReference type="Proteomes" id="UP001225316">
    <property type="component" value="Unassembled WGS sequence"/>
</dbReference>
<keyword evidence="2" id="KW-1185">Reference proteome</keyword>
<protein>
    <submittedName>
        <fullName evidence="1">DUF6172 family protein</fullName>
    </submittedName>
</protein>
<name>A0ABU1AUL7_9BACT</name>
<proteinExistence type="predicted"/>
<organism evidence="1 2">
    <name type="scientific">Thalassobacterium maritimum</name>
    <dbReference type="NCBI Taxonomy" id="3041265"/>
    <lineage>
        <taxon>Bacteria</taxon>
        <taxon>Pseudomonadati</taxon>
        <taxon>Verrucomicrobiota</taxon>
        <taxon>Opitutia</taxon>
        <taxon>Puniceicoccales</taxon>
        <taxon>Coraliomargaritaceae</taxon>
        <taxon>Thalassobacterium</taxon>
    </lineage>
</organism>
<reference evidence="1 2" key="1">
    <citation type="submission" date="2023-04" db="EMBL/GenBank/DDBJ databases">
        <title>A novel bacteria isolated from coastal sediment.</title>
        <authorList>
            <person name="Liu X.-J."/>
            <person name="Du Z.-J."/>
        </authorList>
    </citation>
    <scope>NUCLEOTIDE SEQUENCE [LARGE SCALE GENOMIC DNA]</scope>
    <source>
        <strain evidence="1 2">SDUM461003</strain>
    </source>
</reference>
<dbReference type="RefSeq" id="WP_308949466.1">
    <property type="nucleotide sequence ID" value="NZ_JARXHW010000013.1"/>
</dbReference>